<dbReference type="Gene3D" id="3.40.50.2300">
    <property type="match status" value="2"/>
</dbReference>
<dbReference type="PANTHER" id="PTHR30146:SF152">
    <property type="entry name" value="TRANSCRIPTIONAL REGULATORY PROTEIN"/>
    <property type="match status" value="1"/>
</dbReference>
<keyword evidence="3" id="KW-0804">Transcription</keyword>
<dbReference type="SUPFAM" id="SSF53822">
    <property type="entry name" value="Periplasmic binding protein-like I"/>
    <property type="match status" value="1"/>
</dbReference>
<dbReference type="CDD" id="cd06307">
    <property type="entry name" value="PBP1_sugar_binding"/>
    <property type="match status" value="1"/>
</dbReference>
<dbReference type="Pfam" id="PF13407">
    <property type="entry name" value="Peripla_BP_4"/>
    <property type="match status" value="1"/>
</dbReference>
<dbReference type="PROSITE" id="PS00356">
    <property type="entry name" value="HTH_LACI_1"/>
    <property type="match status" value="1"/>
</dbReference>
<dbReference type="GO" id="GO:0000976">
    <property type="term" value="F:transcription cis-regulatory region binding"/>
    <property type="evidence" value="ECO:0007669"/>
    <property type="project" value="TreeGrafter"/>
</dbReference>
<sequence>MILETEMQRPTIPDLAKAAGVSVATVNRVLSGAQIVRQQTLQRVQEAAEAINFYGTGTIQARVAASRPKYRLGFLLHQPNRSFYRDLGAALALEAKAVADADVDARIEFLEDLSPQNISARLLDLGETCDAIAVVAAVHPLVSETLDILRARDVPIFALVSQLSATGQVHYVGLDNWKVGRTAAWAIEKISKAPGKLGILVGNHRYRCQEMNESGFRSYFREYAPEFTLLEPLLTFESSTIAQEMTEKLLREHPDLTGLYVAGGGITGALTALRNSDRAGKIVVIGYQLMEVTRAALLDGTMTVAISHPLKLMAQETVAGMMRACASRSGGGNWTSIIPFDIYTRENI</sequence>
<organism evidence="5 6">
    <name type="scientific">Cypionkella aquatica</name>
    <dbReference type="NCBI Taxonomy" id="1756042"/>
    <lineage>
        <taxon>Bacteria</taxon>
        <taxon>Pseudomonadati</taxon>
        <taxon>Pseudomonadota</taxon>
        <taxon>Alphaproteobacteria</taxon>
        <taxon>Rhodobacterales</taxon>
        <taxon>Paracoccaceae</taxon>
        <taxon>Cypionkella</taxon>
    </lineage>
</organism>
<evidence type="ECO:0000259" key="4">
    <source>
        <dbReference type="PROSITE" id="PS50932"/>
    </source>
</evidence>
<proteinExistence type="predicted"/>
<dbReference type="InterPro" id="IPR000843">
    <property type="entry name" value="HTH_LacI"/>
</dbReference>
<dbReference type="CDD" id="cd01392">
    <property type="entry name" value="HTH_LacI"/>
    <property type="match status" value="1"/>
</dbReference>
<gene>
    <name evidence="5" type="ORF">GCM10010873_23990</name>
</gene>
<dbReference type="SMART" id="SM00354">
    <property type="entry name" value="HTH_LACI"/>
    <property type="match status" value="1"/>
</dbReference>
<name>A0AA37X2E2_9RHOB</name>
<keyword evidence="6" id="KW-1185">Reference proteome</keyword>
<evidence type="ECO:0000256" key="1">
    <source>
        <dbReference type="ARBA" id="ARBA00023015"/>
    </source>
</evidence>
<dbReference type="AlphaFoldDB" id="A0AA37X2E2"/>
<feature type="domain" description="HTH lacI-type" evidence="4">
    <location>
        <begin position="10"/>
        <end position="53"/>
    </location>
</feature>
<dbReference type="Proteomes" id="UP001157355">
    <property type="component" value="Unassembled WGS sequence"/>
</dbReference>
<reference evidence="5 6" key="1">
    <citation type="journal article" date="2014" name="Int. J. Syst. Evol. Microbiol.">
        <title>Complete genome sequence of Corynebacterium casei LMG S-19264T (=DSM 44701T), isolated from a smear-ripened cheese.</title>
        <authorList>
            <consortium name="US DOE Joint Genome Institute (JGI-PGF)"/>
            <person name="Walter F."/>
            <person name="Albersmeier A."/>
            <person name="Kalinowski J."/>
            <person name="Ruckert C."/>
        </authorList>
    </citation>
    <scope>NUCLEOTIDE SEQUENCE [LARGE SCALE GENOMIC DNA]</scope>
    <source>
        <strain evidence="5 6">NBRC 111766</strain>
    </source>
</reference>
<dbReference type="Gene3D" id="1.10.260.40">
    <property type="entry name" value="lambda repressor-like DNA-binding domains"/>
    <property type="match status" value="1"/>
</dbReference>
<keyword evidence="1" id="KW-0805">Transcription regulation</keyword>
<evidence type="ECO:0000256" key="3">
    <source>
        <dbReference type="ARBA" id="ARBA00023163"/>
    </source>
</evidence>
<dbReference type="InterPro" id="IPR010982">
    <property type="entry name" value="Lambda_DNA-bd_dom_sf"/>
</dbReference>
<evidence type="ECO:0000313" key="6">
    <source>
        <dbReference type="Proteomes" id="UP001157355"/>
    </source>
</evidence>
<evidence type="ECO:0000313" key="5">
    <source>
        <dbReference type="EMBL" id="GLS87425.1"/>
    </source>
</evidence>
<dbReference type="Pfam" id="PF00356">
    <property type="entry name" value="LacI"/>
    <property type="match status" value="1"/>
</dbReference>
<dbReference type="SUPFAM" id="SSF47413">
    <property type="entry name" value="lambda repressor-like DNA-binding domains"/>
    <property type="match status" value="1"/>
</dbReference>
<dbReference type="PANTHER" id="PTHR30146">
    <property type="entry name" value="LACI-RELATED TRANSCRIPTIONAL REPRESSOR"/>
    <property type="match status" value="1"/>
</dbReference>
<comment type="caution">
    <text evidence="5">The sequence shown here is derived from an EMBL/GenBank/DDBJ whole genome shotgun (WGS) entry which is preliminary data.</text>
</comment>
<dbReference type="InterPro" id="IPR028082">
    <property type="entry name" value="Peripla_BP_I"/>
</dbReference>
<accession>A0AA37X2E2</accession>
<protein>
    <submittedName>
        <fullName evidence="5">LacI family transcriptional regulator</fullName>
    </submittedName>
</protein>
<evidence type="ECO:0000256" key="2">
    <source>
        <dbReference type="ARBA" id="ARBA00023125"/>
    </source>
</evidence>
<dbReference type="PROSITE" id="PS50932">
    <property type="entry name" value="HTH_LACI_2"/>
    <property type="match status" value="1"/>
</dbReference>
<dbReference type="InterPro" id="IPR025997">
    <property type="entry name" value="SBP_2_dom"/>
</dbReference>
<dbReference type="EMBL" id="BSPP01000008">
    <property type="protein sequence ID" value="GLS87425.1"/>
    <property type="molecule type" value="Genomic_DNA"/>
</dbReference>
<dbReference type="GO" id="GO:0003700">
    <property type="term" value="F:DNA-binding transcription factor activity"/>
    <property type="evidence" value="ECO:0007669"/>
    <property type="project" value="TreeGrafter"/>
</dbReference>
<keyword evidence="2" id="KW-0238">DNA-binding</keyword>